<dbReference type="Proteomes" id="UP000595437">
    <property type="component" value="Chromosome 7"/>
</dbReference>
<dbReference type="AlphaFoldDB" id="A0A7T8HJ12"/>
<organism evidence="1 2">
    <name type="scientific">Caligus rogercresseyi</name>
    <name type="common">Sea louse</name>
    <dbReference type="NCBI Taxonomy" id="217165"/>
    <lineage>
        <taxon>Eukaryota</taxon>
        <taxon>Metazoa</taxon>
        <taxon>Ecdysozoa</taxon>
        <taxon>Arthropoda</taxon>
        <taxon>Crustacea</taxon>
        <taxon>Multicrustacea</taxon>
        <taxon>Hexanauplia</taxon>
        <taxon>Copepoda</taxon>
        <taxon>Siphonostomatoida</taxon>
        <taxon>Caligidae</taxon>
        <taxon>Caligus</taxon>
    </lineage>
</organism>
<gene>
    <name evidence="1" type="ORF">FKW44_012078</name>
</gene>
<evidence type="ECO:0000313" key="2">
    <source>
        <dbReference type="Proteomes" id="UP000595437"/>
    </source>
</evidence>
<sequence length="54" mass="6055">AVGAKGFKAIWTEIKDGPSCDEFHCFPLHFVSPARSNVTVSRTVDTMMIQTKWI</sequence>
<keyword evidence="2" id="KW-1185">Reference proteome</keyword>
<dbReference type="OrthoDB" id="6022136at2759"/>
<evidence type="ECO:0000313" key="1">
    <source>
        <dbReference type="EMBL" id="QQP50916.1"/>
    </source>
</evidence>
<feature type="non-terminal residue" evidence="1">
    <location>
        <position position="1"/>
    </location>
</feature>
<feature type="non-terminal residue" evidence="1">
    <location>
        <position position="54"/>
    </location>
</feature>
<accession>A0A7T8HJ12</accession>
<name>A0A7T8HJ12_CALRO</name>
<reference evidence="2" key="1">
    <citation type="submission" date="2021-01" db="EMBL/GenBank/DDBJ databases">
        <title>Caligus Genome Assembly.</title>
        <authorList>
            <person name="Gallardo-Escarate C."/>
        </authorList>
    </citation>
    <scope>NUCLEOTIDE SEQUENCE [LARGE SCALE GENOMIC DNA]</scope>
</reference>
<proteinExistence type="predicted"/>
<dbReference type="EMBL" id="CP045896">
    <property type="protein sequence ID" value="QQP50916.1"/>
    <property type="molecule type" value="Genomic_DNA"/>
</dbReference>
<protein>
    <submittedName>
        <fullName evidence="1">Uncharacterized protein</fullName>
    </submittedName>
</protein>